<dbReference type="AlphaFoldDB" id="M0D613"/>
<protein>
    <recommendedName>
        <fullName evidence="1">Halobacterial output domain-containing protein</fullName>
    </recommendedName>
</protein>
<comment type="caution">
    <text evidence="2">The sequence shown here is derived from an EMBL/GenBank/DDBJ whole genome shotgun (WGS) entry which is preliminary data.</text>
</comment>
<evidence type="ECO:0000313" key="3">
    <source>
        <dbReference type="Proteomes" id="UP000011626"/>
    </source>
</evidence>
<name>M0D613_9EURY</name>
<dbReference type="Pfam" id="PF18545">
    <property type="entry name" value="HalOD1"/>
    <property type="match status" value="1"/>
</dbReference>
<evidence type="ECO:0000313" key="2">
    <source>
        <dbReference type="EMBL" id="ELZ30298.1"/>
    </source>
</evidence>
<dbReference type="InterPro" id="IPR040624">
    <property type="entry name" value="HalOD1"/>
</dbReference>
<dbReference type="OrthoDB" id="239865at2157"/>
<feature type="domain" description="Halobacterial output" evidence="1">
    <location>
        <begin position="3"/>
        <end position="70"/>
    </location>
</feature>
<reference evidence="2 3" key="1">
    <citation type="journal article" date="2014" name="PLoS Genet.">
        <title>Phylogenetically driven sequencing of extremely halophilic archaea reveals strategies for static and dynamic osmo-response.</title>
        <authorList>
            <person name="Becker E.A."/>
            <person name="Seitzer P.M."/>
            <person name="Tritt A."/>
            <person name="Larsen D."/>
            <person name="Krusor M."/>
            <person name="Yao A.I."/>
            <person name="Wu D."/>
            <person name="Madern D."/>
            <person name="Eisen J.A."/>
            <person name="Darling A.E."/>
            <person name="Facciotti M.T."/>
        </authorList>
    </citation>
    <scope>NUCLEOTIDE SEQUENCE [LARGE SCALE GENOMIC DNA]</scope>
    <source>
        <strain evidence="2 3">2-9-1</strain>
    </source>
</reference>
<evidence type="ECO:0000259" key="1">
    <source>
        <dbReference type="Pfam" id="PF18545"/>
    </source>
</evidence>
<organism evidence="2 3">
    <name type="scientific">Halosimplex carlsbadense 2-9-1</name>
    <dbReference type="NCBI Taxonomy" id="797114"/>
    <lineage>
        <taxon>Archaea</taxon>
        <taxon>Methanobacteriati</taxon>
        <taxon>Methanobacteriota</taxon>
        <taxon>Stenosarchaea group</taxon>
        <taxon>Halobacteria</taxon>
        <taxon>Halobacteriales</taxon>
        <taxon>Haloarculaceae</taxon>
        <taxon>Halosimplex</taxon>
    </lineage>
</organism>
<dbReference type="EMBL" id="AOIU01000004">
    <property type="protein sequence ID" value="ELZ30298.1"/>
    <property type="molecule type" value="Genomic_DNA"/>
</dbReference>
<sequence>MAEELHYRIIQGLAEAEGTGPEDLESCLYEYTDIDALTKLYQQGCVNPTVTLEIRDHEVTVTDEGDVRVDGKLRTLSCGG</sequence>
<accession>M0D613</accession>
<proteinExistence type="predicted"/>
<dbReference type="Proteomes" id="UP000011626">
    <property type="component" value="Unassembled WGS sequence"/>
</dbReference>
<keyword evidence="3" id="KW-1185">Reference proteome</keyword>
<gene>
    <name evidence="2" type="ORF">C475_01147</name>
</gene>
<dbReference type="RefSeq" id="WP_006881883.1">
    <property type="nucleotide sequence ID" value="NZ_AOIU01000004.1"/>
</dbReference>